<proteinExistence type="predicted"/>
<dbReference type="Proteomes" id="UP001158045">
    <property type="component" value="Unassembled WGS sequence"/>
</dbReference>
<sequence>MTVKNQLQEGMTLTIQKKVTIDDTALHYGSGKIENLFATPRLVALMIEASTQLMDPVLPEGYISVGHHVEVDHFKPSLIGSTITIEITIQKIENEKYLLHMKAYDEYGQVGKGKHTRSVVNYSSLIDRAQTRERESQLER</sequence>
<organism evidence="2 3">
    <name type="scientific">Fusibacter bizertensis</name>
    <dbReference type="NCBI Taxonomy" id="1488331"/>
    <lineage>
        <taxon>Bacteria</taxon>
        <taxon>Bacillati</taxon>
        <taxon>Bacillota</taxon>
        <taxon>Clostridia</taxon>
        <taxon>Eubacteriales</taxon>
        <taxon>Eubacteriales Family XII. Incertae Sedis</taxon>
        <taxon>Fusibacter</taxon>
    </lineage>
</organism>
<protein>
    <submittedName>
        <fullName evidence="2">Dihydrolipoamide acyltransferase</fullName>
    </submittedName>
</protein>
<dbReference type="Gene3D" id="3.10.129.10">
    <property type="entry name" value="Hotdog Thioesterase"/>
    <property type="match status" value="1"/>
</dbReference>
<dbReference type="SUPFAM" id="SSF54637">
    <property type="entry name" value="Thioesterase/thiol ester dehydrase-isomerase"/>
    <property type="match status" value="1"/>
</dbReference>
<comment type="caution">
    <text evidence="2">The sequence shown here is derived from an EMBL/GenBank/DDBJ whole genome shotgun (WGS) entry which is preliminary data.</text>
</comment>
<evidence type="ECO:0000313" key="2">
    <source>
        <dbReference type="EMBL" id="MDH8678884.1"/>
    </source>
</evidence>
<dbReference type="RefSeq" id="WP_281094777.1">
    <property type="nucleotide sequence ID" value="NZ_JARYZI010000008.1"/>
</dbReference>
<dbReference type="PANTHER" id="PTHR36934">
    <property type="entry name" value="BLR0278 PROTEIN"/>
    <property type="match status" value="1"/>
</dbReference>
<gene>
    <name evidence="2" type="ORF">QE109_12030</name>
</gene>
<dbReference type="InterPro" id="IPR029069">
    <property type="entry name" value="HotDog_dom_sf"/>
</dbReference>
<dbReference type="PIRSF" id="PIRSF014972">
    <property type="entry name" value="FlK"/>
    <property type="match status" value="1"/>
</dbReference>
<evidence type="ECO:0000259" key="1">
    <source>
        <dbReference type="Pfam" id="PF22636"/>
    </source>
</evidence>
<dbReference type="EMBL" id="JARYZI010000008">
    <property type="protein sequence ID" value="MDH8678884.1"/>
    <property type="molecule type" value="Genomic_DNA"/>
</dbReference>
<keyword evidence="3" id="KW-1185">Reference proteome</keyword>
<keyword evidence="2" id="KW-0808">Transferase</keyword>
<keyword evidence="2" id="KW-0012">Acyltransferase</keyword>
<accession>A0ABT6NEN2</accession>
<dbReference type="InterPro" id="IPR054485">
    <property type="entry name" value="FlK-like_dom"/>
</dbReference>
<evidence type="ECO:0000313" key="3">
    <source>
        <dbReference type="Proteomes" id="UP001158045"/>
    </source>
</evidence>
<name>A0ABT6NEN2_9FIRM</name>
<dbReference type="GO" id="GO:0016746">
    <property type="term" value="F:acyltransferase activity"/>
    <property type="evidence" value="ECO:0007669"/>
    <property type="project" value="UniProtKB-KW"/>
</dbReference>
<dbReference type="Pfam" id="PF22636">
    <property type="entry name" value="FlK"/>
    <property type="match status" value="1"/>
</dbReference>
<feature type="domain" description="Fluoroacetyl-CoA-specific thioesterase-like" evidence="1">
    <location>
        <begin position="19"/>
        <end position="121"/>
    </location>
</feature>
<reference evidence="2 3" key="1">
    <citation type="submission" date="2023-04" db="EMBL/GenBank/DDBJ databases">
        <title>Fusibacter bizertensis strain WBS, isolated from littoral bottom sediments of the Arctic seas - biochemical and genomic analysis.</title>
        <authorList>
            <person name="Brioukhanov A.L."/>
        </authorList>
    </citation>
    <scope>NUCLEOTIDE SEQUENCE [LARGE SCALE GENOMIC DNA]</scope>
    <source>
        <strain evidence="2 3">WBS</strain>
    </source>
</reference>
<dbReference type="InterPro" id="IPR025540">
    <property type="entry name" value="FlK"/>
</dbReference>
<dbReference type="PANTHER" id="PTHR36934:SF1">
    <property type="entry name" value="THIOESTERASE DOMAIN-CONTAINING PROTEIN"/>
    <property type="match status" value="1"/>
</dbReference>